<proteinExistence type="predicted"/>
<name>A0A0F0HDJ5_LENAE</name>
<dbReference type="GO" id="GO:0009073">
    <property type="term" value="P:aromatic amino acid family biosynthetic process"/>
    <property type="evidence" value="ECO:0007669"/>
    <property type="project" value="InterPro"/>
</dbReference>
<dbReference type="PANTHER" id="PTHR43622">
    <property type="entry name" value="3-DEHYDROQUINATE SYNTHASE"/>
    <property type="match status" value="1"/>
</dbReference>
<evidence type="ECO:0000256" key="5">
    <source>
        <dbReference type="ARBA" id="ARBA00023027"/>
    </source>
</evidence>
<dbReference type="EMBL" id="JYJG01000029">
    <property type="protein sequence ID" value="KJK51718.1"/>
    <property type="molecule type" value="Genomic_DNA"/>
</dbReference>
<dbReference type="SUPFAM" id="SSF56796">
    <property type="entry name" value="Dehydroquinate synthase-like"/>
    <property type="match status" value="1"/>
</dbReference>
<dbReference type="EC" id="4.2.3.152" evidence="9"/>
<accession>A0A0F0HDJ5</accession>
<dbReference type="Gene3D" id="3.40.50.1970">
    <property type="match status" value="1"/>
</dbReference>
<gene>
    <name evidence="13" type="ORF">UK23_06155</name>
</gene>
<dbReference type="PANTHER" id="PTHR43622:SF3">
    <property type="entry name" value="2-EPI-5-EPI-VALIOLONE SYNTHASE"/>
    <property type="match status" value="1"/>
</dbReference>
<keyword evidence="5" id="KW-0520">NAD</keyword>
<dbReference type="GO" id="GO:0003856">
    <property type="term" value="F:3-dehydroquinate synthase activity"/>
    <property type="evidence" value="ECO:0007669"/>
    <property type="project" value="TreeGrafter"/>
</dbReference>
<evidence type="ECO:0000256" key="10">
    <source>
        <dbReference type="ARBA" id="ARBA00024092"/>
    </source>
</evidence>
<dbReference type="PIRSF" id="PIRSF001455">
    <property type="entry name" value="DHQ_synth"/>
    <property type="match status" value="1"/>
</dbReference>
<dbReference type="Gene3D" id="1.20.1090.10">
    <property type="entry name" value="Dehydroquinate synthase-like - alpha domain"/>
    <property type="match status" value="1"/>
</dbReference>
<dbReference type="InterPro" id="IPR035872">
    <property type="entry name" value="EEVS-like"/>
</dbReference>
<keyword evidence="6" id="KW-0456">Lyase</keyword>
<sequence>MKLGDWTVRAVREVSYRVTEVVDLLAPGNDALAEAARCSPGSRRLVLVDENVLSLRGEEIRAYFTDRRVVPVVVGVPGGEATKTLRWVEKIGLAADSAGLDRRDPIVAVGGGVLTDVAGLAASLYRRGTPYVRVPTTLIGQVDAAVGAKTGINLHGGKNRLGSYHPADHTLLDRGFLATLPQRHVANGLAEIVKMAVIRDAVLFGLLDAEVEDLARIRLSGETGQRVMHRAITGMLAELEVNLWEHDLRRVVDFGHTISPAVEMAADPVLLHGEAVSIDMALSCVLAAGRGLLGHADTARVLTLLRRAGLPVWNPVCDLGFLWSAVEDSVRHRGGRQSIPLPSGIGTCVFVDDVTEDELRVCVSELHRLAGTEAGIPA</sequence>
<evidence type="ECO:0000256" key="4">
    <source>
        <dbReference type="ARBA" id="ARBA00022741"/>
    </source>
</evidence>
<dbReference type="PATRIC" id="fig|68170.10.peg.6804"/>
<comment type="caution">
    <text evidence="13">The sequence shown here is derived from an EMBL/GenBank/DDBJ whole genome shotgun (WGS) entry which is preliminary data.</text>
</comment>
<protein>
    <recommendedName>
        <fullName evidence="10">2-epi-5-epi-valiolone synthase</fullName>
        <ecNumber evidence="9">4.2.3.152</ecNumber>
    </recommendedName>
</protein>
<feature type="domain" description="3-dehydroquinate synthase C-terminal" evidence="12">
    <location>
        <begin position="188"/>
        <end position="314"/>
    </location>
</feature>
<keyword evidence="14" id="KW-1185">Reference proteome</keyword>
<comment type="catalytic activity">
    <reaction evidence="8">
        <text>D-sedoheptulose 7-phosphate = 2-epi-5-epi-valiolone + phosphate</text>
        <dbReference type="Rhea" id="RHEA:44184"/>
        <dbReference type="ChEBI" id="CHEBI:43474"/>
        <dbReference type="ChEBI" id="CHEBI:57483"/>
        <dbReference type="ChEBI" id="CHEBI:84187"/>
        <dbReference type="EC" id="4.2.3.152"/>
    </reaction>
</comment>
<dbReference type="GO" id="GO:0046872">
    <property type="term" value="F:metal ion binding"/>
    <property type="evidence" value="ECO:0007669"/>
    <property type="project" value="UniProtKB-KW"/>
</dbReference>
<dbReference type="CDD" id="cd08199">
    <property type="entry name" value="EEVS"/>
    <property type="match status" value="1"/>
</dbReference>
<dbReference type="Proteomes" id="UP000033393">
    <property type="component" value="Unassembled WGS sequence"/>
</dbReference>
<dbReference type="Pfam" id="PF24621">
    <property type="entry name" value="DHQS_C"/>
    <property type="match status" value="1"/>
</dbReference>
<dbReference type="AlphaFoldDB" id="A0A0F0HDJ5"/>
<dbReference type="Pfam" id="PF01761">
    <property type="entry name" value="DHQ_synthase"/>
    <property type="match status" value="1"/>
</dbReference>
<dbReference type="GO" id="GO:0017000">
    <property type="term" value="P:antibiotic biosynthetic process"/>
    <property type="evidence" value="ECO:0007669"/>
    <property type="project" value="InterPro"/>
</dbReference>
<keyword evidence="3" id="KW-0479">Metal-binding</keyword>
<dbReference type="InterPro" id="IPR056179">
    <property type="entry name" value="DHQS_C"/>
</dbReference>
<evidence type="ECO:0000256" key="3">
    <source>
        <dbReference type="ARBA" id="ARBA00022723"/>
    </source>
</evidence>
<dbReference type="InterPro" id="IPR050071">
    <property type="entry name" value="Dehydroquinate_synthase"/>
</dbReference>
<dbReference type="InterPro" id="IPR030960">
    <property type="entry name" value="DHQS/DOIS_N"/>
</dbReference>
<keyword evidence="7" id="KW-0170">Cobalt</keyword>
<evidence type="ECO:0000256" key="6">
    <source>
        <dbReference type="ARBA" id="ARBA00023239"/>
    </source>
</evidence>
<evidence type="ECO:0000256" key="9">
    <source>
        <dbReference type="ARBA" id="ARBA00024060"/>
    </source>
</evidence>
<organism evidence="13 14">
    <name type="scientific">Lentzea aerocolonigenes</name>
    <name type="common">Lechevalieria aerocolonigenes</name>
    <name type="synonym">Saccharothrix aerocolonigenes</name>
    <dbReference type="NCBI Taxonomy" id="68170"/>
    <lineage>
        <taxon>Bacteria</taxon>
        <taxon>Bacillati</taxon>
        <taxon>Actinomycetota</taxon>
        <taxon>Actinomycetes</taxon>
        <taxon>Pseudonocardiales</taxon>
        <taxon>Pseudonocardiaceae</taxon>
        <taxon>Lentzea</taxon>
    </lineage>
</organism>
<comment type="cofactor">
    <cofactor evidence="2">
        <name>Co(2+)</name>
        <dbReference type="ChEBI" id="CHEBI:48828"/>
    </cofactor>
</comment>
<evidence type="ECO:0000313" key="14">
    <source>
        <dbReference type="Proteomes" id="UP000033393"/>
    </source>
</evidence>
<evidence type="ECO:0000259" key="11">
    <source>
        <dbReference type="Pfam" id="PF01761"/>
    </source>
</evidence>
<dbReference type="InterPro" id="IPR030963">
    <property type="entry name" value="DHQ_synth_fam"/>
</dbReference>
<evidence type="ECO:0000256" key="2">
    <source>
        <dbReference type="ARBA" id="ARBA00001941"/>
    </source>
</evidence>
<comment type="cofactor">
    <cofactor evidence="1">
        <name>NAD(+)</name>
        <dbReference type="ChEBI" id="CHEBI:57540"/>
    </cofactor>
</comment>
<reference evidence="13 14" key="1">
    <citation type="submission" date="2015-02" db="EMBL/GenBank/DDBJ databases">
        <authorList>
            <person name="Ju K.-S."/>
            <person name="Doroghazi J.R."/>
            <person name="Metcalf W."/>
        </authorList>
    </citation>
    <scope>NUCLEOTIDE SEQUENCE [LARGE SCALE GENOMIC DNA]</scope>
    <source>
        <strain evidence="13 14">NRRL B-16140</strain>
    </source>
</reference>
<evidence type="ECO:0000256" key="7">
    <source>
        <dbReference type="ARBA" id="ARBA00023285"/>
    </source>
</evidence>
<evidence type="ECO:0000259" key="12">
    <source>
        <dbReference type="Pfam" id="PF24621"/>
    </source>
</evidence>
<feature type="domain" description="3-dehydroquinate synthase N-terminal" evidence="11">
    <location>
        <begin position="75"/>
        <end position="186"/>
    </location>
</feature>
<dbReference type="OrthoDB" id="9806583at2"/>
<dbReference type="GO" id="GO:0000166">
    <property type="term" value="F:nucleotide binding"/>
    <property type="evidence" value="ECO:0007669"/>
    <property type="project" value="UniProtKB-KW"/>
</dbReference>
<evidence type="ECO:0000256" key="8">
    <source>
        <dbReference type="ARBA" id="ARBA00023993"/>
    </source>
</evidence>
<keyword evidence="4" id="KW-0547">Nucleotide-binding</keyword>
<dbReference type="RefSeq" id="WP_045310415.1">
    <property type="nucleotide sequence ID" value="NZ_JYJG01000029.1"/>
</dbReference>
<evidence type="ECO:0000256" key="1">
    <source>
        <dbReference type="ARBA" id="ARBA00001911"/>
    </source>
</evidence>
<evidence type="ECO:0000313" key="13">
    <source>
        <dbReference type="EMBL" id="KJK51718.1"/>
    </source>
</evidence>